<reference evidence="11" key="1">
    <citation type="journal article" date="2020" name="mSystems">
        <title>Genome- and Community-Level Interaction Insights into Carbon Utilization and Element Cycling Functions of Hydrothermarchaeota in Hydrothermal Sediment.</title>
        <authorList>
            <person name="Zhou Z."/>
            <person name="Liu Y."/>
            <person name="Xu W."/>
            <person name="Pan J."/>
            <person name="Luo Z.H."/>
            <person name="Li M."/>
        </authorList>
    </citation>
    <scope>NUCLEOTIDE SEQUENCE [LARGE SCALE GENOMIC DNA]</scope>
    <source>
        <strain evidence="11">SpSt-1233</strain>
    </source>
</reference>
<dbReference type="InterPro" id="IPR045864">
    <property type="entry name" value="aa-tRNA-synth_II/BPL/LPL"/>
</dbReference>
<keyword evidence="4" id="KW-0547">Nucleotide-binding</keyword>
<dbReference type="SUPFAM" id="SSF55681">
    <property type="entry name" value="Class II aaRS and biotin synthetases"/>
    <property type="match status" value="1"/>
</dbReference>
<keyword evidence="5" id="KW-0067">ATP-binding</keyword>
<dbReference type="EMBL" id="DSEC01000376">
    <property type="protein sequence ID" value="HER43859.1"/>
    <property type="molecule type" value="Genomic_DNA"/>
</dbReference>
<dbReference type="EC" id="6.1.1.15" evidence="1"/>
<dbReference type="Proteomes" id="UP000886069">
    <property type="component" value="Unassembled WGS sequence"/>
</dbReference>
<keyword evidence="6" id="KW-0648">Protein biosynthesis</keyword>
<evidence type="ECO:0000259" key="10">
    <source>
        <dbReference type="PROSITE" id="PS50862"/>
    </source>
</evidence>
<dbReference type="Pfam" id="PF00587">
    <property type="entry name" value="tRNA-synt_2b"/>
    <property type="match status" value="1"/>
</dbReference>
<keyword evidence="7" id="KW-0030">Aminoacyl-tRNA synthetase</keyword>
<dbReference type="InterPro" id="IPR002316">
    <property type="entry name" value="Pro-tRNA-ligase_IIa"/>
</dbReference>
<dbReference type="GO" id="GO:0005829">
    <property type="term" value="C:cytosol"/>
    <property type="evidence" value="ECO:0007669"/>
    <property type="project" value="TreeGrafter"/>
</dbReference>
<gene>
    <name evidence="11" type="ORF">ENO08_05315</name>
</gene>
<dbReference type="GO" id="GO:0004827">
    <property type="term" value="F:proline-tRNA ligase activity"/>
    <property type="evidence" value="ECO:0007669"/>
    <property type="project" value="UniProtKB-EC"/>
</dbReference>
<evidence type="ECO:0000313" key="11">
    <source>
        <dbReference type="EMBL" id="HER43859.1"/>
    </source>
</evidence>
<dbReference type="AlphaFoldDB" id="A0A7V2AVB2"/>
<dbReference type="InterPro" id="IPR006195">
    <property type="entry name" value="aa-tRNA-synth_II"/>
</dbReference>
<comment type="caution">
    <text evidence="11">The sequence shown here is derived from an EMBL/GenBank/DDBJ whole genome shotgun (WGS) entry which is preliminary data.</text>
</comment>
<dbReference type="GO" id="GO:0005524">
    <property type="term" value="F:ATP binding"/>
    <property type="evidence" value="ECO:0007669"/>
    <property type="project" value="UniProtKB-KW"/>
</dbReference>
<dbReference type="InterPro" id="IPR002314">
    <property type="entry name" value="aa-tRNA-synt_IIb"/>
</dbReference>
<dbReference type="Gene3D" id="3.30.930.10">
    <property type="entry name" value="Bira Bifunctional Protein, Domain 2"/>
    <property type="match status" value="1"/>
</dbReference>
<evidence type="ECO:0000256" key="4">
    <source>
        <dbReference type="ARBA" id="ARBA00022741"/>
    </source>
</evidence>
<feature type="domain" description="Aminoacyl-transfer RNA synthetases class-II family profile" evidence="10">
    <location>
        <begin position="38"/>
        <end position="186"/>
    </location>
</feature>
<protein>
    <recommendedName>
        <fullName evidence="2">Proline--tRNA ligase</fullName>
        <ecNumber evidence="1">6.1.1.15</ecNumber>
    </recommendedName>
    <alternativeName>
        <fullName evidence="8">Prolyl-tRNA synthetase</fullName>
    </alternativeName>
</protein>
<name>A0A7V2AVB2_UNCEI</name>
<dbReference type="PRINTS" id="PR01046">
    <property type="entry name" value="TRNASYNTHPRO"/>
</dbReference>
<organism evidence="11">
    <name type="scientific">Eiseniibacteriota bacterium</name>
    <dbReference type="NCBI Taxonomy" id="2212470"/>
    <lineage>
        <taxon>Bacteria</taxon>
        <taxon>Candidatus Eiseniibacteriota</taxon>
    </lineage>
</organism>
<accession>A0A7V2AVB2</accession>
<comment type="catalytic activity">
    <reaction evidence="9">
        <text>tRNA(Pro) + L-proline + ATP = L-prolyl-tRNA(Pro) + AMP + diphosphate</text>
        <dbReference type="Rhea" id="RHEA:14305"/>
        <dbReference type="Rhea" id="RHEA-COMP:9700"/>
        <dbReference type="Rhea" id="RHEA-COMP:9702"/>
        <dbReference type="ChEBI" id="CHEBI:30616"/>
        <dbReference type="ChEBI" id="CHEBI:33019"/>
        <dbReference type="ChEBI" id="CHEBI:60039"/>
        <dbReference type="ChEBI" id="CHEBI:78442"/>
        <dbReference type="ChEBI" id="CHEBI:78532"/>
        <dbReference type="ChEBI" id="CHEBI:456215"/>
        <dbReference type="EC" id="6.1.1.15"/>
    </reaction>
</comment>
<sequence length="186" mass="22057">MRWSKSCIPTFKENPAEAEVPSHRLMLRAGLIRKLTSGVYTFLPMGYRVVRKIERIVREEMNRIGCQELLMPILHPTEIYEESGRLKSFGPELFKLKDSRERTFALGPTHEEVITMIARDDMRSYRSLPQCLYQILIKFRDEIRPRYGVIRAREFIMKDAYSFHTDDASLDETYRKMEGAYRRIIE</sequence>
<evidence type="ECO:0000256" key="6">
    <source>
        <dbReference type="ARBA" id="ARBA00022917"/>
    </source>
</evidence>
<evidence type="ECO:0000256" key="7">
    <source>
        <dbReference type="ARBA" id="ARBA00023146"/>
    </source>
</evidence>
<dbReference type="PANTHER" id="PTHR42753">
    <property type="entry name" value="MITOCHONDRIAL RIBOSOME PROTEIN L39/PROLYL-TRNA LIGASE FAMILY MEMBER"/>
    <property type="match status" value="1"/>
</dbReference>
<evidence type="ECO:0000256" key="9">
    <source>
        <dbReference type="ARBA" id="ARBA00047671"/>
    </source>
</evidence>
<evidence type="ECO:0000256" key="1">
    <source>
        <dbReference type="ARBA" id="ARBA00012831"/>
    </source>
</evidence>
<dbReference type="GO" id="GO:0006433">
    <property type="term" value="P:prolyl-tRNA aminoacylation"/>
    <property type="evidence" value="ECO:0007669"/>
    <property type="project" value="InterPro"/>
</dbReference>
<evidence type="ECO:0000256" key="2">
    <source>
        <dbReference type="ARBA" id="ARBA00019110"/>
    </source>
</evidence>
<feature type="non-terminal residue" evidence="11">
    <location>
        <position position="186"/>
    </location>
</feature>
<keyword evidence="3 11" id="KW-0436">Ligase</keyword>
<proteinExistence type="predicted"/>
<evidence type="ECO:0000256" key="8">
    <source>
        <dbReference type="ARBA" id="ARBA00029731"/>
    </source>
</evidence>
<dbReference type="InterPro" id="IPR050062">
    <property type="entry name" value="Pro-tRNA_synthetase"/>
</dbReference>
<evidence type="ECO:0000256" key="5">
    <source>
        <dbReference type="ARBA" id="ARBA00022840"/>
    </source>
</evidence>
<dbReference type="PROSITE" id="PS50862">
    <property type="entry name" value="AA_TRNA_LIGASE_II"/>
    <property type="match status" value="1"/>
</dbReference>
<evidence type="ECO:0000256" key="3">
    <source>
        <dbReference type="ARBA" id="ARBA00022598"/>
    </source>
</evidence>
<dbReference type="PANTHER" id="PTHR42753:SF2">
    <property type="entry name" value="PROLINE--TRNA LIGASE"/>
    <property type="match status" value="1"/>
</dbReference>